<evidence type="ECO:0000313" key="6">
    <source>
        <dbReference type="EMBL" id="HDS10355.1"/>
    </source>
</evidence>
<feature type="region of interest" description="Disordered" evidence="5">
    <location>
        <begin position="196"/>
        <end position="218"/>
    </location>
</feature>
<keyword evidence="3 6" id="KW-0808">Transferase</keyword>
<reference evidence="6" key="1">
    <citation type="journal article" date="2020" name="mSystems">
        <title>Genome- and Community-Level Interaction Insights into Carbon Utilization and Element Cycling Functions of Hydrothermarchaeota in Hydrothermal Sediment.</title>
        <authorList>
            <person name="Zhou Z."/>
            <person name="Liu Y."/>
            <person name="Xu W."/>
            <person name="Pan J."/>
            <person name="Luo Z.H."/>
            <person name="Li M."/>
        </authorList>
    </citation>
    <scope>NUCLEOTIDE SEQUENCE [LARGE SCALE GENOMIC DNA]</scope>
    <source>
        <strain evidence="6">SpSt-123</strain>
    </source>
</reference>
<keyword evidence="2 6" id="KW-0489">Methyltransferase</keyword>
<dbReference type="PANTHER" id="PTHR10629:SF52">
    <property type="entry name" value="DNA (CYTOSINE-5)-METHYLTRANSFERASE 1"/>
    <property type="match status" value="1"/>
</dbReference>
<accession>A0A7C1E3M8</accession>
<feature type="compositionally biased region" description="Pro residues" evidence="5">
    <location>
        <begin position="197"/>
        <end position="208"/>
    </location>
</feature>
<dbReference type="GO" id="GO:0032259">
    <property type="term" value="P:methylation"/>
    <property type="evidence" value="ECO:0007669"/>
    <property type="project" value="UniProtKB-KW"/>
</dbReference>
<dbReference type="EMBL" id="DSDY01000058">
    <property type="protein sequence ID" value="HDS10355.1"/>
    <property type="molecule type" value="Genomic_DNA"/>
</dbReference>
<evidence type="ECO:0000256" key="5">
    <source>
        <dbReference type="SAM" id="MobiDB-lite"/>
    </source>
</evidence>
<dbReference type="PROSITE" id="PS51679">
    <property type="entry name" value="SAM_MT_C5"/>
    <property type="match status" value="1"/>
</dbReference>
<dbReference type="GO" id="GO:0003677">
    <property type="term" value="F:DNA binding"/>
    <property type="evidence" value="ECO:0007669"/>
    <property type="project" value="TreeGrafter"/>
</dbReference>
<dbReference type="SUPFAM" id="SSF53335">
    <property type="entry name" value="S-adenosyl-L-methionine-dependent methyltransferases"/>
    <property type="match status" value="1"/>
</dbReference>
<dbReference type="InterPro" id="IPR001525">
    <property type="entry name" value="C5_MeTfrase"/>
</dbReference>
<dbReference type="EC" id="2.1.1.37" evidence="1"/>
<dbReference type="AlphaFoldDB" id="A0A7C1E3M8"/>
<keyword evidence="4" id="KW-0949">S-adenosyl-L-methionine</keyword>
<dbReference type="InterPro" id="IPR050390">
    <property type="entry name" value="C5-Methyltransferase"/>
</dbReference>
<dbReference type="PANTHER" id="PTHR10629">
    <property type="entry name" value="CYTOSINE-SPECIFIC METHYLTRANSFERASE"/>
    <property type="match status" value="1"/>
</dbReference>
<dbReference type="InterPro" id="IPR029063">
    <property type="entry name" value="SAM-dependent_MTases_sf"/>
</dbReference>
<dbReference type="Gene3D" id="3.40.50.150">
    <property type="entry name" value="Vaccinia Virus protein VP39"/>
    <property type="match status" value="1"/>
</dbReference>
<evidence type="ECO:0000256" key="1">
    <source>
        <dbReference type="ARBA" id="ARBA00011975"/>
    </source>
</evidence>
<dbReference type="PRINTS" id="PR00105">
    <property type="entry name" value="C5METTRFRASE"/>
</dbReference>
<proteinExistence type="predicted"/>
<organism evidence="6">
    <name type="scientific">Fervidicoccus fontis</name>
    <dbReference type="NCBI Taxonomy" id="683846"/>
    <lineage>
        <taxon>Archaea</taxon>
        <taxon>Thermoproteota</taxon>
        <taxon>Thermoprotei</taxon>
        <taxon>Fervidicoccales</taxon>
        <taxon>Fervidicoccaceae</taxon>
        <taxon>Fervidicoccus</taxon>
    </lineage>
</organism>
<gene>
    <name evidence="6" type="ORF">ENO04_01850</name>
</gene>
<sequence length="322" mass="36659">MSREKYRVVDLFCGAGGFSRGFHDSGVFVTVLGIDNQPSVAKTFKYNFPESIVIAEDIKSINSSIIKRVAGKPDVIIGSPPCEPYTGSNPRRMRDPLDRLYVDPIGRLTLEFIRIVGDIEPKVWVMENVPAIMEDGLKDALEKEFARAGYREIYFNVLKAEDYCTPSKRTRVFISNIKLDPPRCDKKITVLEAFRGLPPPGDYPPNHEPPSMSQRKEKRIRRSRWGEALIYYEGYGGRRLPNLIRLDPKKIAPTVLGSSRFIYPFEDRFLTVREQARLMGYPDTHVFLGGRDEQYNMVGESVPPPLAKAIALKVHEHLLLME</sequence>
<dbReference type="GO" id="GO:0044027">
    <property type="term" value="P:negative regulation of gene expression via chromosomal CpG island methylation"/>
    <property type="evidence" value="ECO:0007669"/>
    <property type="project" value="TreeGrafter"/>
</dbReference>
<evidence type="ECO:0000256" key="3">
    <source>
        <dbReference type="ARBA" id="ARBA00022679"/>
    </source>
</evidence>
<protein>
    <recommendedName>
        <fullName evidence="1">DNA (cytosine-5-)-methyltransferase</fullName>
        <ecNumber evidence="1">2.1.1.37</ecNumber>
    </recommendedName>
</protein>
<name>A0A7C1E3M8_9CREN</name>
<evidence type="ECO:0000256" key="2">
    <source>
        <dbReference type="ARBA" id="ARBA00022603"/>
    </source>
</evidence>
<dbReference type="Pfam" id="PF00145">
    <property type="entry name" value="DNA_methylase"/>
    <property type="match status" value="2"/>
</dbReference>
<evidence type="ECO:0000256" key="4">
    <source>
        <dbReference type="ARBA" id="ARBA00022691"/>
    </source>
</evidence>
<comment type="caution">
    <text evidence="6">The sequence shown here is derived from an EMBL/GenBank/DDBJ whole genome shotgun (WGS) entry which is preliminary data.</text>
</comment>
<dbReference type="GO" id="GO:0003886">
    <property type="term" value="F:DNA (cytosine-5-)-methyltransferase activity"/>
    <property type="evidence" value="ECO:0007669"/>
    <property type="project" value="UniProtKB-EC"/>
</dbReference>
<dbReference type="Gene3D" id="3.90.120.10">
    <property type="entry name" value="DNA Methylase, subunit A, domain 2"/>
    <property type="match status" value="1"/>
</dbReference>